<dbReference type="SUPFAM" id="SSF158452">
    <property type="entry name" value="YqcC-like"/>
    <property type="match status" value="1"/>
</dbReference>
<dbReference type="PANTHER" id="PTHR39586">
    <property type="entry name" value="CYTOPLASMIC PROTEIN-RELATED"/>
    <property type="match status" value="1"/>
</dbReference>
<dbReference type="RefSeq" id="WP_187804695.1">
    <property type="nucleotide sequence ID" value="NZ_LZEU01000001.1"/>
</dbReference>
<name>A0ABR7RZI3_AQUAC</name>
<dbReference type="InterPro" id="IPR023376">
    <property type="entry name" value="YqcC-like_dom"/>
</dbReference>
<dbReference type="EMBL" id="LZEU01000001">
    <property type="protein sequence ID" value="MBC9249568.1"/>
    <property type="molecule type" value="Genomic_DNA"/>
</dbReference>
<dbReference type="Proteomes" id="UP000744555">
    <property type="component" value="Unassembled WGS sequence"/>
</dbReference>
<dbReference type="InterPro" id="IPR036814">
    <property type="entry name" value="YqcC-like_sf"/>
</dbReference>
<evidence type="ECO:0000313" key="3">
    <source>
        <dbReference type="Proteomes" id="UP000744555"/>
    </source>
</evidence>
<dbReference type="PANTHER" id="PTHR39586:SF1">
    <property type="entry name" value="CYTOPLASMIC PROTEIN"/>
    <property type="match status" value="1"/>
</dbReference>
<protein>
    <submittedName>
        <fullName evidence="2">Pseudouridine synthase</fullName>
    </submittedName>
</protein>
<sequence>MSPRIAALADQLLLIERELRLLGLWSPQAPAAEALASREPFCVDTLPFEAWLQWLLLPRMKSLLESGGSLPTASGLLPMAEEVYKGRLGEVRALLAALGEFDRLIGSA</sequence>
<dbReference type="Gene3D" id="1.20.1440.40">
    <property type="entry name" value="YqcC-like"/>
    <property type="match status" value="1"/>
</dbReference>
<keyword evidence="3" id="KW-1185">Reference proteome</keyword>
<reference evidence="2 3" key="1">
    <citation type="submission" date="2016-06" db="EMBL/GenBank/DDBJ databases">
        <authorList>
            <person name="Ramos C."/>
            <person name="Pintado A."/>
            <person name="Crespo-Gomez J.I."/>
        </authorList>
    </citation>
    <scope>NUCLEOTIDE SEQUENCE [LARGE SCALE GENOMIC DNA]</scope>
    <source>
        <strain evidence="2 3">AVO110</strain>
    </source>
</reference>
<dbReference type="PIRSF" id="PIRSF006257">
    <property type="entry name" value="UCP006257"/>
    <property type="match status" value="1"/>
</dbReference>
<feature type="domain" description="YqcC-like" evidence="1">
    <location>
        <begin position="8"/>
        <end position="104"/>
    </location>
</feature>
<comment type="caution">
    <text evidence="2">The sequence shown here is derived from an EMBL/GenBank/DDBJ whole genome shotgun (WGS) entry which is preliminary data.</text>
</comment>
<organism evidence="2 3">
    <name type="scientific">Aquipseudomonas alcaligenes</name>
    <name type="common">Pseudomonas alcaligenes</name>
    <dbReference type="NCBI Taxonomy" id="43263"/>
    <lineage>
        <taxon>Bacteria</taxon>
        <taxon>Pseudomonadati</taxon>
        <taxon>Pseudomonadota</taxon>
        <taxon>Gammaproteobacteria</taxon>
        <taxon>Pseudomonadales</taxon>
        <taxon>Pseudomonadaceae</taxon>
        <taxon>Aquipseudomonas</taxon>
    </lineage>
</organism>
<proteinExistence type="predicted"/>
<dbReference type="Pfam" id="PF04287">
    <property type="entry name" value="DUF446"/>
    <property type="match status" value="1"/>
</dbReference>
<gene>
    <name evidence="2" type="ORF">A9179_04665</name>
</gene>
<dbReference type="InterPro" id="IPR007384">
    <property type="entry name" value="UCP006257"/>
</dbReference>
<evidence type="ECO:0000259" key="1">
    <source>
        <dbReference type="Pfam" id="PF04287"/>
    </source>
</evidence>
<accession>A0ABR7RZI3</accession>
<evidence type="ECO:0000313" key="2">
    <source>
        <dbReference type="EMBL" id="MBC9249568.1"/>
    </source>
</evidence>